<feature type="non-terminal residue" evidence="13">
    <location>
        <position position="822"/>
    </location>
</feature>
<protein>
    <submittedName>
        <fullName evidence="13">Ion channel domain-containing protein</fullName>
    </submittedName>
</protein>
<evidence type="ECO:0000256" key="2">
    <source>
        <dbReference type="ARBA" id="ARBA00022448"/>
    </source>
</evidence>
<dbReference type="Pfam" id="PF07885">
    <property type="entry name" value="Ion_trans_2"/>
    <property type="match status" value="1"/>
</dbReference>
<name>A0A146K9B4_9EUKA</name>
<keyword evidence="2" id="KW-0813">Transport</keyword>
<dbReference type="AlphaFoldDB" id="A0A146K9B4"/>
<evidence type="ECO:0000256" key="5">
    <source>
        <dbReference type="ARBA" id="ARBA00022826"/>
    </source>
</evidence>
<keyword evidence="7 11" id="KW-1133">Transmembrane helix</keyword>
<evidence type="ECO:0000256" key="10">
    <source>
        <dbReference type="ARBA" id="ARBA00023303"/>
    </source>
</evidence>
<dbReference type="InterPro" id="IPR013099">
    <property type="entry name" value="K_chnl_dom"/>
</dbReference>
<evidence type="ECO:0000259" key="12">
    <source>
        <dbReference type="Pfam" id="PF07885"/>
    </source>
</evidence>
<evidence type="ECO:0000256" key="11">
    <source>
        <dbReference type="SAM" id="Phobius"/>
    </source>
</evidence>
<keyword evidence="3" id="KW-0633">Potassium transport</keyword>
<feature type="domain" description="Potassium channel" evidence="12">
    <location>
        <begin position="91"/>
        <end position="160"/>
    </location>
</feature>
<keyword evidence="6" id="KW-0630">Potassium</keyword>
<dbReference type="EMBL" id="GDID01004460">
    <property type="protein sequence ID" value="JAP92146.1"/>
    <property type="molecule type" value="Transcribed_RNA"/>
</dbReference>
<dbReference type="PANTHER" id="PTHR10027">
    <property type="entry name" value="CALCIUM-ACTIVATED POTASSIUM CHANNEL ALPHA CHAIN"/>
    <property type="match status" value="1"/>
</dbReference>
<feature type="non-terminal residue" evidence="13">
    <location>
        <position position="1"/>
    </location>
</feature>
<keyword evidence="5" id="KW-0631">Potassium channel</keyword>
<sequence length="822" mass="94308">SIVSLVYGLATNVVQQSLILLLQYKISFVALFRGKLHALERMNALKLIGSNLEQMFAQQQTKQSKHISNQRANFIAFVEIISASFIILFDTICFVTFFFGLFQMITPDQDILKTFYFLTVTVSTVGYGDVTYNSRAGYIVVIVFIISAILFFPTHIQSISVQFRDGMKQIKLKKQVSNGILLIGKMNKSLAITSRLIIPPQIDIAYVYTDEKYQHIQKTLFQNMSNFDFGHYPGINSHTLSQLCIERCHAIACVSQNNDEETISIAVQVAKQTCGTIPLYIILNDHSLVNVTKKMIAPFISFDKAVILGMDKLVSYILATSAIHEGFSTFFYNVTCLQNLFFNTWEAQDKLTMDMLKKTNTSNIKKVIAPEYQDGLYLRLQLNLASDEHISELRQMYNRGNEFYICEKDGVEENYRRIDIGSHFLMLGTTSKKYEQQFEVSCRLEYTLNQGKMRYHTKQDKIRNSSESKIRLSKTLQLENNSDLEPTLSKMDVDNKSFYSFDEAQTCCSQKLPCQQPKFEFEDIEGISQEPVVSKCRNQVVQMAERVKLQKQVNKSIGILAFRETEQLTATVYNTIKSMQSFEDVQEVVILAQFSNKIIEKQQIFDKICETELQPLKRCDVVLVLSDVENQENNQVAWHMLDSIGVKRVILYNDNISVDFLNSAGFPAFFRAGSIIPSPFSIFTSQLIQNTPSVLHAINYMLMIQRGLVQLQTYVIQTQKWNIEQQEQDAILSDMITVSDLRILLGANNFEMLYVKHKETVILNPNREMKLIPGDLVVVAKGVQSQRRDTLMNRESFDQRLRQSIYIGQENNANMSFERQKI</sequence>
<evidence type="ECO:0000256" key="9">
    <source>
        <dbReference type="ARBA" id="ARBA00023136"/>
    </source>
</evidence>
<evidence type="ECO:0000256" key="8">
    <source>
        <dbReference type="ARBA" id="ARBA00023065"/>
    </source>
</evidence>
<dbReference type="SUPFAM" id="SSF81324">
    <property type="entry name" value="Voltage-gated potassium channels"/>
    <property type="match status" value="1"/>
</dbReference>
<dbReference type="Gene3D" id="1.10.287.70">
    <property type="match status" value="1"/>
</dbReference>
<gene>
    <name evidence="13" type="ORF">TPC1_16004</name>
</gene>
<dbReference type="InterPro" id="IPR047871">
    <property type="entry name" value="K_chnl_Slo-like"/>
</dbReference>
<reference evidence="13" key="1">
    <citation type="submission" date="2015-07" db="EMBL/GenBank/DDBJ databases">
        <title>Adaptation to a free-living lifestyle via gene acquisitions in the diplomonad Trepomonas sp. PC1.</title>
        <authorList>
            <person name="Xu F."/>
            <person name="Jerlstrom-Hultqvist J."/>
            <person name="Kolisko M."/>
            <person name="Simpson A.G.B."/>
            <person name="Roger A.J."/>
            <person name="Svard S.G."/>
            <person name="Andersson J.O."/>
        </authorList>
    </citation>
    <scope>NUCLEOTIDE SEQUENCE</scope>
    <source>
        <strain evidence="13">PC1</strain>
    </source>
</reference>
<evidence type="ECO:0000256" key="6">
    <source>
        <dbReference type="ARBA" id="ARBA00022958"/>
    </source>
</evidence>
<dbReference type="GO" id="GO:0016020">
    <property type="term" value="C:membrane"/>
    <property type="evidence" value="ECO:0007669"/>
    <property type="project" value="UniProtKB-SubCell"/>
</dbReference>
<organism evidence="13">
    <name type="scientific">Trepomonas sp. PC1</name>
    <dbReference type="NCBI Taxonomy" id="1076344"/>
    <lineage>
        <taxon>Eukaryota</taxon>
        <taxon>Metamonada</taxon>
        <taxon>Diplomonadida</taxon>
        <taxon>Hexamitidae</taxon>
        <taxon>Hexamitinae</taxon>
        <taxon>Trepomonas</taxon>
    </lineage>
</organism>
<dbReference type="PANTHER" id="PTHR10027:SF10">
    <property type="entry name" value="SLOWPOKE 2, ISOFORM D"/>
    <property type="match status" value="1"/>
</dbReference>
<evidence type="ECO:0000256" key="4">
    <source>
        <dbReference type="ARBA" id="ARBA00022692"/>
    </source>
</evidence>
<keyword evidence="4 11" id="KW-0812">Transmembrane</keyword>
<keyword evidence="9 11" id="KW-0472">Membrane</keyword>
<evidence type="ECO:0000256" key="7">
    <source>
        <dbReference type="ARBA" id="ARBA00022989"/>
    </source>
</evidence>
<proteinExistence type="predicted"/>
<dbReference type="GO" id="GO:0005267">
    <property type="term" value="F:potassium channel activity"/>
    <property type="evidence" value="ECO:0007669"/>
    <property type="project" value="UniProtKB-KW"/>
</dbReference>
<keyword evidence="8" id="KW-0406">Ion transport</keyword>
<evidence type="ECO:0000256" key="1">
    <source>
        <dbReference type="ARBA" id="ARBA00004141"/>
    </source>
</evidence>
<evidence type="ECO:0000256" key="3">
    <source>
        <dbReference type="ARBA" id="ARBA00022538"/>
    </source>
</evidence>
<accession>A0A146K9B4</accession>
<feature type="transmembrane region" description="Helical" evidence="11">
    <location>
        <begin position="137"/>
        <end position="156"/>
    </location>
</feature>
<keyword evidence="10" id="KW-0407">Ion channel</keyword>
<evidence type="ECO:0000313" key="13">
    <source>
        <dbReference type="EMBL" id="JAP92146.1"/>
    </source>
</evidence>
<feature type="transmembrane region" description="Helical" evidence="11">
    <location>
        <begin position="74"/>
        <end position="99"/>
    </location>
</feature>
<comment type="subcellular location">
    <subcellularLocation>
        <location evidence="1">Membrane</location>
        <topology evidence="1">Multi-pass membrane protein</topology>
    </subcellularLocation>
</comment>